<organism evidence="1 2">
    <name type="scientific">Pleurodeles waltl</name>
    <name type="common">Iberian ribbed newt</name>
    <dbReference type="NCBI Taxonomy" id="8319"/>
    <lineage>
        <taxon>Eukaryota</taxon>
        <taxon>Metazoa</taxon>
        <taxon>Chordata</taxon>
        <taxon>Craniata</taxon>
        <taxon>Vertebrata</taxon>
        <taxon>Euteleostomi</taxon>
        <taxon>Amphibia</taxon>
        <taxon>Batrachia</taxon>
        <taxon>Caudata</taxon>
        <taxon>Salamandroidea</taxon>
        <taxon>Salamandridae</taxon>
        <taxon>Pleurodelinae</taxon>
        <taxon>Pleurodeles</taxon>
    </lineage>
</organism>
<sequence>MTGGKGTKSGHQLKLDKFTKPRETAKALYTEDLSMEMANVTLEEDTISSKDIMAAIQGVRGALEFKIDSVGMEVALMRADFNKLGARVK</sequence>
<keyword evidence="2" id="KW-1185">Reference proteome</keyword>
<comment type="caution">
    <text evidence="1">The sequence shown here is derived from an EMBL/GenBank/DDBJ whole genome shotgun (WGS) entry which is preliminary data.</text>
</comment>
<protein>
    <submittedName>
        <fullName evidence="1">Uncharacterized protein</fullName>
    </submittedName>
</protein>
<proteinExistence type="predicted"/>
<name>A0AAV7L3B2_PLEWA</name>
<dbReference type="EMBL" id="JANPWB010000016">
    <property type="protein sequence ID" value="KAJ1084769.1"/>
    <property type="molecule type" value="Genomic_DNA"/>
</dbReference>
<gene>
    <name evidence="1" type="ORF">NDU88_004915</name>
</gene>
<evidence type="ECO:0000313" key="2">
    <source>
        <dbReference type="Proteomes" id="UP001066276"/>
    </source>
</evidence>
<dbReference type="AlphaFoldDB" id="A0AAV7L3B2"/>
<reference evidence="1" key="1">
    <citation type="journal article" date="2022" name="bioRxiv">
        <title>Sequencing and chromosome-scale assembly of the giantPleurodeles waltlgenome.</title>
        <authorList>
            <person name="Brown T."/>
            <person name="Elewa A."/>
            <person name="Iarovenko S."/>
            <person name="Subramanian E."/>
            <person name="Araus A.J."/>
            <person name="Petzold A."/>
            <person name="Susuki M."/>
            <person name="Suzuki K.-i.T."/>
            <person name="Hayashi T."/>
            <person name="Toyoda A."/>
            <person name="Oliveira C."/>
            <person name="Osipova E."/>
            <person name="Leigh N.D."/>
            <person name="Simon A."/>
            <person name="Yun M.H."/>
        </authorList>
    </citation>
    <scope>NUCLEOTIDE SEQUENCE</scope>
    <source>
        <strain evidence="1">20211129_DDA</strain>
        <tissue evidence="1">Liver</tissue>
    </source>
</reference>
<accession>A0AAV7L3B2</accession>
<evidence type="ECO:0000313" key="1">
    <source>
        <dbReference type="EMBL" id="KAJ1084769.1"/>
    </source>
</evidence>
<dbReference type="Proteomes" id="UP001066276">
    <property type="component" value="Chromosome 12"/>
</dbReference>